<gene>
    <name evidence="1" type="ORF">M8818_002235</name>
</gene>
<proteinExistence type="predicted"/>
<organism evidence="1 2">
    <name type="scientific">Zalaria obscura</name>
    <dbReference type="NCBI Taxonomy" id="2024903"/>
    <lineage>
        <taxon>Eukaryota</taxon>
        <taxon>Fungi</taxon>
        <taxon>Dikarya</taxon>
        <taxon>Ascomycota</taxon>
        <taxon>Pezizomycotina</taxon>
        <taxon>Dothideomycetes</taxon>
        <taxon>Dothideomycetidae</taxon>
        <taxon>Dothideales</taxon>
        <taxon>Zalariaceae</taxon>
        <taxon>Zalaria</taxon>
    </lineage>
</organism>
<accession>A0ACC3SIU3</accession>
<comment type="caution">
    <text evidence="1">The sequence shown here is derived from an EMBL/GenBank/DDBJ whole genome shotgun (WGS) entry which is preliminary data.</text>
</comment>
<protein>
    <submittedName>
        <fullName evidence="1">Uncharacterized protein</fullName>
    </submittedName>
</protein>
<name>A0ACC3SIU3_9PEZI</name>
<dbReference type="EMBL" id="JAMKPW020000009">
    <property type="protein sequence ID" value="KAK8215223.1"/>
    <property type="molecule type" value="Genomic_DNA"/>
</dbReference>
<dbReference type="Proteomes" id="UP001320706">
    <property type="component" value="Unassembled WGS sequence"/>
</dbReference>
<evidence type="ECO:0000313" key="1">
    <source>
        <dbReference type="EMBL" id="KAK8215223.1"/>
    </source>
</evidence>
<sequence>MPRCLSSTARLVAEADLPILPFLAPGIFYPWLYSPKPRSRPRRTYSAVAGGRHTSGDLEGSDHSTTTEKCQSRQDRRHLAREWYENTVAGKRTTPRARAEVIEEEDPPLRGLGQPLPKDEIPTADTKRSKIEALKTSLKPHWNGDVERESNPKPPSEKRRNVTVRRPLLTAQIGRKESFVRAAANEKKAQRSGDDRKQPSPANTQRIPKAKEFGRDRPSRTGSKNSSKLRAFSETPHGVRIMGNSNKPIEPKSHVRLGTARSKFVSLGYPVRRPTTDTRGRNPGSVAEQGENEEAETEEVVYMGGDYSSRWNRNFAYLHSKYDEGLKGATSDMKGPSLDPRAAQWAAFIFRDATAGILDTEAFEKGEEFPWKAIWRDAMIWTLHNNVDHALRFLRVTHGVPYLPISWVEDVIQYLASHWLKFGEERNKEAYASDLLETFRTISHRPNGQPLRIEGSALRLMLPYLDADQVSGLLAIIRYHRVEVHWNTLLHFVTRLASLNHFNAALEALLSTASAGADINSPQFKSNCATILLKAISEPDSMRVSLRIISNLVALGVKLNVQLCNIVLLSAVRLGDLKTAFSIFNSLLEHGVEADRYTYAILLKGCKGAVDDSVTLNSAIRQAVTAINVRSQPLLATEILHALYLHHSHHYQPRAWPMLLDAYLNLFSAQPLIQLGMLPSDTAQPEGLQEPTEAGLGIVITAYLRSQDRQARLDLWTRFQTLVKAGVPQFVRLRTTDYVANAFVAAFVAAEQTAPLAFHVLDAMAEPLPSNLNLNLQPAPPSPQTWNILHAGLSRLRLREAAARVGAEMGKRGVEIEGEGGRVGWTGIVGAHVGEGMRGAVGALGEMEREGRFSPLVGPLVGGDVEEGWVRREREREMGMRMRDAGAGSVEARA</sequence>
<keyword evidence="2" id="KW-1185">Reference proteome</keyword>
<reference evidence="1" key="1">
    <citation type="submission" date="2024-02" db="EMBL/GenBank/DDBJ databases">
        <title>Metagenome Assembled Genome of Zalaria obscura JY119.</title>
        <authorList>
            <person name="Vighnesh L."/>
            <person name="Jagadeeshwari U."/>
            <person name="Venkata Ramana C."/>
            <person name="Sasikala C."/>
        </authorList>
    </citation>
    <scope>NUCLEOTIDE SEQUENCE</scope>
    <source>
        <strain evidence="1">JY119</strain>
    </source>
</reference>
<evidence type="ECO:0000313" key="2">
    <source>
        <dbReference type="Proteomes" id="UP001320706"/>
    </source>
</evidence>